<gene>
    <name evidence="1" type="ORF">L596_006805</name>
</gene>
<name>A0A4U5P6X5_STECR</name>
<accession>A0A4U5P6X5</accession>
<reference evidence="1" key="3">
    <citation type="journal article" date="2019" name="G3 (Bethesda)">
        <title>Hybrid Assembly of the Genome of the Entomopathogenic Nematode Steinernema carpocapsae Identifies the X-Chromosome.</title>
        <authorList>
            <person name="Serra L."/>
            <person name="Macchietto M."/>
            <person name="Macias-Munoz A."/>
            <person name="McGill C.J."/>
            <person name="Rodriguez I.M."/>
            <person name="Rodriguez B."/>
            <person name="Murad R."/>
            <person name="Mortazavi A."/>
        </authorList>
    </citation>
    <scope>NUCLEOTIDE SEQUENCE</scope>
    <source>
        <strain evidence="1">ALL</strain>
    </source>
</reference>
<proteinExistence type="predicted"/>
<comment type="caution">
    <text evidence="1">The sequence shown here is derived from an EMBL/GenBank/DDBJ whole genome shotgun (WGS) entry which is preliminary data.</text>
</comment>
<dbReference type="EMBL" id="AZBU02000002">
    <property type="protein sequence ID" value="TKR92089.1"/>
    <property type="molecule type" value="Genomic_DNA"/>
</dbReference>
<dbReference type="AlphaFoldDB" id="A0A4U5P6X5"/>
<protein>
    <submittedName>
        <fullName evidence="1">Uncharacterized protein</fullName>
    </submittedName>
</protein>
<reference evidence="1" key="2">
    <citation type="journal article" date="2015" name="Genome Biol.">
        <title>Comparative genomics of Steinernema reveals deeply conserved gene regulatory networks.</title>
        <authorList>
            <person name="Dillman A.R."/>
            <person name="Macchietto M."/>
            <person name="Porter C.F."/>
            <person name="Rogers A."/>
            <person name="Williams B."/>
            <person name="Antoshechkin I."/>
            <person name="Lee M.M."/>
            <person name="Goodwin Z."/>
            <person name="Lu X."/>
            <person name="Lewis E.E."/>
            <person name="Goodrich-Blair H."/>
            <person name="Stock S.P."/>
            <person name="Adams B.J."/>
            <person name="Sternberg P.W."/>
            <person name="Mortazavi A."/>
        </authorList>
    </citation>
    <scope>NUCLEOTIDE SEQUENCE [LARGE SCALE GENOMIC DNA]</scope>
    <source>
        <strain evidence="1">ALL</strain>
    </source>
</reference>
<reference evidence="1" key="1">
    <citation type="submission" date="2013-11" db="EMBL/GenBank/DDBJ databases">
        <authorList>
            <person name="Sternberg P."/>
            <person name="Dillman A."/>
            <person name="Macchietto M."/>
        </authorList>
    </citation>
    <scope>NUCLEOTIDE SEQUENCE</scope>
    <source>
        <strain evidence="1">ALL</strain>
    </source>
</reference>
<sequence>MSDGFSPRCTCYFVFLCTISKLATWHSFLIEAWLHVQERVFSDSKPHRHDQGYPRTCFFGFRCCSA</sequence>
<organism evidence="1">
    <name type="scientific">Steinernema carpocapsae</name>
    <name type="common">Entomopathogenic nematode</name>
    <dbReference type="NCBI Taxonomy" id="34508"/>
    <lineage>
        <taxon>Eukaryota</taxon>
        <taxon>Metazoa</taxon>
        <taxon>Ecdysozoa</taxon>
        <taxon>Nematoda</taxon>
        <taxon>Chromadorea</taxon>
        <taxon>Rhabditida</taxon>
        <taxon>Tylenchina</taxon>
        <taxon>Panagrolaimomorpha</taxon>
        <taxon>Strongyloidoidea</taxon>
        <taxon>Steinernematidae</taxon>
        <taxon>Steinernema</taxon>
    </lineage>
</organism>
<evidence type="ECO:0000313" key="1">
    <source>
        <dbReference type="EMBL" id="TKR92089.1"/>
    </source>
</evidence>